<dbReference type="SMART" id="SM00155">
    <property type="entry name" value="PLDc"/>
    <property type="match status" value="2"/>
</dbReference>
<evidence type="ECO:0000256" key="7">
    <source>
        <dbReference type="ARBA" id="ARBA00023136"/>
    </source>
</evidence>
<dbReference type="PANTHER" id="PTHR21248:SF22">
    <property type="entry name" value="PHOSPHOLIPASE D"/>
    <property type="match status" value="1"/>
</dbReference>
<keyword evidence="2" id="KW-1003">Cell membrane</keyword>
<gene>
    <name evidence="11" type="primary">cls</name>
    <name evidence="11" type="ORF">NBM05_07265</name>
</gene>
<dbReference type="InterPro" id="IPR025202">
    <property type="entry name" value="PLD-like_dom"/>
</dbReference>
<sequence length="491" mass="55764">MNFSLLNIPWFPGWVDGIIFALDIIIRIVALCWIPYNRKPSVALGWLMAIFLIPYVGIVIFLVIGSRYLPKSRRERQSRMNELIRERIGNKPILGDQGHLRESDVAAAILNYRLGSLPMAGGNRFSLLPDNHEAMKVMARAVDEAEEYVHFEFYIVAYDSSSAPLLDALFRAHARGVKVHILIDHMGSVGYPGYAQLVKRLDREGVSWRRMLPLRPWRGEYQRPDLRNHRKILVIDGEVGFSGSQNIIDRSYNKRANLRKDLAWKDLMLDIRGPMVAELNALFISDWYAETGDLLLDEVDQDLPSLDSGVMAQAVPSGPGFETENNLRLINHLIYNAERRIIICSPYFVPDDSLKMALTTAAQSGIDITLIVCAKGDKFFPHFGQRSYYAGLLQMGVKIQLYPAPTVLHTKFMLVDDDVSLIGSSNMDQRSFSLNLEVSMLILDPQINAEVDELARQYIEVCDEVDYAQWLRRPLYTKATENVCRLTSALL</sequence>
<comment type="subcellular location">
    <subcellularLocation>
        <location evidence="1">Cell membrane</location>
    </subcellularLocation>
</comment>
<dbReference type="EMBL" id="JANAFB010000014">
    <property type="protein sequence ID" value="MCP3425810.1"/>
    <property type="molecule type" value="Genomic_DNA"/>
</dbReference>
<dbReference type="PANTHER" id="PTHR21248">
    <property type="entry name" value="CARDIOLIPIN SYNTHASE"/>
    <property type="match status" value="1"/>
</dbReference>
<keyword evidence="5" id="KW-0677">Repeat</keyword>
<evidence type="ECO:0000313" key="12">
    <source>
        <dbReference type="Proteomes" id="UP001139502"/>
    </source>
</evidence>
<keyword evidence="6 9" id="KW-1133">Transmembrane helix</keyword>
<evidence type="ECO:0000256" key="3">
    <source>
        <dbReference type="ARBA" id="ARBA00022679"/>
    </source>
</evidence>
<organism evidence="11 12">
    <name type="scientific">Rothia santali</name>
    <dbReference type="NCBI Taxonomy" id="2949643"/>
    <lineage>
        <taxon>Bacteria</taxon>
        <taxon>Bacillati</taxon>
        <taxon>Actinomycetota</taxon>
        <taxon>Actinomycetes</taxon>
        <taxon>Micrococcales</taxon>
        <taxon>Micrococcaceae</taxon>
        <taxon>Rothia</taxon>
    </lineage>
</organism>
<dbReference type="Pfam" id="PF13091">
    <property type="entry name" value="PLDc_2"/>
    <property type="match status" value="2"/>
</dbReference>
<dbReference type="EC" id="2.7.8.-" evidence="8"/>
<evidence type="ECO:0000256" key="2">
    <source>
        <dbReference type="ARBA" id="ARBA00022475"/>
    </source>
</evidence>
<evidence type="ECO:0000259" key="10">
    <source>
        <dbReference type="PROSITE" id="PS50035"/>
    </source>
</evidence>
<dbReference type="InterPro" id="IPR001736">
    <property type="entry name" value="PLipase_D/transphosphatidylase"/>
</dbReference>
<dbReference type="NCBIfam" id="TIGR04265">
    <property type="entry name" value="bac_cardiolipin"/>
    <property type="match status" value="1"/>
</dbReference>
<dbReference type="Gene3D" id="3.30.870.10">
    <property type="entry name" value="Endonuclease Chain A"/>
    <property type="match status" value="2"/>
</dbReference>
<proteinExistence type="predicted"/>
<keyword evidence="12" id="KW-1185">Reference proteome</keyword>
<dbReference type="SUPFAM" id="SSF56024">
    <property type="entry name" value="Phospholipase D/nuclease"/>
    <property type="match status" value="2"/>
</dbReference>
<keyword evidence="3" id="KW-0808">Transferase</keyword>
<evidence type="ECO:0000256" key="5">
    <source>
        <dbReference type="ARBA" id="ARBA00022737"/>
    </source>
</evidence>
<feature type="domain" description="PLD phosphodiesterase" evidence="10">
    <location>
        <begin position="404"/>
        <end position="431"/>
    </location>
</feature>
<name>A0A9X2HCW2_9MICC</name>
<dbReference type="RefSeq" id="WP_254166185.1">
    <property type="nucleotide sequence ID" value="NZ_JANAFB010000014.1"/>
</dbReference>
<feature type="transmembrane region" description="Helical" evidence="9">
    <location>
        <begin position="42"/>
        <end position="69"/>
    </location>
</feature>
<feature type="transmembrane region" description="Helical" evidence="9">
    <location>
        <begin position="12"/>
        <end position="36"/>
    </location>
</feature>
<dbReference type="AlphaFoldDB" id="A0A9X2HCW2"/>
<dbReference type="GO" id="GO:0032049">
    <property type="term" value="P:cardiolipin biosynthetic process"/>
    <property type="evidence" value="ECO:0007669"/>
    <property type="project" value="UniProtKB-UniRule"/>
</dbReference>
<evidence type="ECO:0000256" key="9">
    <source>
        <dbReference type="SAM" id="Phobius"/>
    </source>
</evidence>
<dbReference type="InterPro" id="IPR022924">
    <property type="entry name" value="Cardiolipin_synthase"/>
</dbReference>
<accession>A0A9X2HCW2</accession>
<dbReference type="PROSITE" id="PS50035">
    <property type="entry name" value="PLD"/>
    <property type="match status" value="2"/>
</dbReference>
<keyword evidence="7 9" id="KW-0472">Membrane</keyword>
<evidence type="ECO:0000256" key="8">
    <source>
        <dbReference type="NCBIfam" id="TIGR04265"/>
    </source>
</evidence>
<protein>
    <recommendedName>
        <fullName evidence="8">Cardiolipin synthase</fullName>
        <ecNumber evidence="8">2.7.8.-</ecNumber>
    </recommendedName>
</protein>
<comment type="caution">
    <text evidence="11">The sequence shown here is derived from an EMBL/GenBank/DDBJ whole genome shotgun (WGS) entry which is preliminary data.</text>
</comment>
<evidence type="ECO:0000256" key="1">
    <source>
        <dbReference type="ARBA" id="ARBA00004236"/>
    </source>
</evidence>
<evidence type="ECO:0000313" key="11">
    <source>
        <dbReference type="EMBL" id="MCP3425810.1"/>
    </source>
</evidence>
<dbReference type="GO" id="GO:0008808">
    <property type="term" value="F:cardiolipin synthase activity"/>
    <property type="evidence" value="ECO:0007669"/>
    <property type="project" value="UniProtKB-UniRule"/>
</dbReference>
<keyword evidence="4 9" id="KW-0812">Transmembrane</keyword>
<feature type="domain" description="PLD phosphodiesterase" evidence="10">
    <location>
        <begin position="224"/>
        <end position="251"/>
    </location>
</feature>
<dbReference type="GO" id="GO:0005886">
    <property type="term" value="C:plasma membrane"/>
    <property type="evidence" value="ECO:0007669"/>
    <property type="project" value="UniProtKB-SubCell"/>
</dbReference>
<reference evidence="11" key="1">
    <citation type="submission" date="2022-06" db="EMBL/GenBank/DDBJ databases">
        <title>Rothia sp. isolated from sandalwood seedling.</title>
        <authorList>
            <person name="Tuikhar N."/>
            <person name="Kirdat K."/>
            <person name="Thorat V."/>
            <person name="Swetha P."/>
            <person name="Padma S."/>
            <person name="Sundararaj R."/>
            <person name="Yadav A."/>
        </authorList>
    </citation>
    <scope>NUCLEOTIDE SEQUENCE</scope>
    <source>
        <strain evidence="11">AR01</strain>
    </source>
</reference>
<evidence type="ECO:0000256" key="4">
    <source>
        <dbReference type="ARBA" id="ARBA00022692"/>
    </source>
</evidence>
<dbReference type="Proteomes" id="UP001139502">
    <property type="component" value="Unassembled WGS sequence"/>
</dbReference>
<evidence type="ECO:0000256" key="6">
    <source>
        <dbReference type="ARBA" id="ARBA00022989"/>
    </source>
</evidence>